<protein>
    <submittedName>
        <fullName evidence="2">Uncharacterized protein</fullName>
    </submittedName>
</protein>
<name>A0ABD1PR60_9LAMI</name>
<reference evidence="3" key="1">
    <citation type="submission" date="2024-07" db="EMBL/GenBank/DDBJ databases">
        <title>Two chromosome-level genome assemblies of Korean endemic species Abeliophyllum distichum and Forsythia ovata (Oleaceae).</title>
        <authorList>
            <person name="Jang H."/>
        </authorList>
    </citation>
    <scope>NUCLEOTIDE SEQUENCE [LARGE SCALE GENOMIC DNA]</scope>
</reference>
<comment type="caution">
    <text evidence="2">The sequence shown here is derived from an EMBL/GenBank/DDBJ whole genome shotgun (WGS) entry which is preliminary data.</text>
</comment>
<dbReference type="Proteomes" id="UP001604336">
    <property type="component" value="Unassembled WGS sequence"/>
</dbReference>
<feature type="region of interest" description="Disordered" evidence="1">
    <location>
        <begin position="87"/>
        <end position="118"/>
    </location>
</feature>
<feature type="compositionally biased region" description="Basic and acidic residues" evidence="1">
    <location>
        <begin position="87"/>
        <end position="103"/>
    </location>
</feature>
<gene>
    <name evidence="2" type="ORF">Adt_42266</name>
</gene>
<dbReference type="EMBL" id="JBFOLK010000013">
    <property type="protein sequence ID" value="KAL2466415.1"/>
    <property type="molecule type" value="Genomic_DNA"/>
</dbReference>
<organism evidence="2 3">
    <name type="scientific">Abeliophyllum distichum</name>
    <dbReference type="NCBI Taxonomy" id="126358"/>
    <lineage>
        <taxon>Eukaryota</taxon>
        <taxon>Viridiplantae</taxon>
        <taxon>Streptophyta</taxon>
        <taxon>Embryophyta</taxon>
        <taxon>Tracheophyta</taxon>
        <taxon>Spermatophyta</taxon>
        <taxon>Magnoliopsida</taxon>
        <taxon>eudicotyledons</taxon>
        <taxon>Gunneridae</taxon>
        <taxon>Pentapetalae</taxon>
        <taxon>asterids</taxon>
        <taxon>lamiids</taxon>
        <taxon>Lamiales</taxon>
        <taxon>Oleaceae</taxon>
        <taxon>Forsythieae</taxon>
        <taxon>Abeliophyllum</taxon>
    </lineage>
</organism>
<accession>A0ABD1PR60</accession>
<evidence type="ECO:0000313" key="3">
    <source>
        <dbReference type="Proteomes" id="UP001604336"/>
    </source>
</evidence>
<evidence type="ECO:0000313" key="2">
    <source>
        <dbReference type="EMBL" id="KAL2466415.1"/>
    </source>
</evidence>
<proteinExistence type="predicted"/>
<feature type="compositionally biased region" description="Polar residues" evidence="1">
    <location>
        <begin position="104"/>
        <end position="118"/>
    </location>
</feature>
<sequence>MRVSADDLELKSPSSLVSSVFQLDQQNTACEIEDEILQQQIDTELEEDEIMGSYVIEINTENREGNCEAIGVDEAIVWAKEKFQTHCKENERSNQEHKKEKPNEGQTQGWGSTQELEV</sequence>
<dbReference type="AlphaFoldDB" id="A0ABD1PR60"/>
<keyword evidence="3" id="KW-1185">Reference proteome</keyword>
<evidence type="ECO:0000256" key="1">
    <source>
        <dbReference type="SAM" id="MobiDB-lite"/>
    </source>
</evidence>